<evidence type="ECO:0000256" key="1">
    <source>
        <dbReference type="ARBA" id="ARBA00004651"/>
    </source>
</evidence>
<feature type="transmembrane region" description="Helical" evidence="8">
    <location>
        <begin position="84"/>
        <end position="105"/>
    </location>
</feature>
<sequence>MALDTERPRTPAPDARPLARPPLPVLLAVLTALLLGSVVLAIGIGPVSIAPGTVARVLADRLLGAGPPESTDAFIVWRLRAPRVVEGVFVGAGLAVAGTVAQALVRNPVADPYVLGLSSGASVGAVLVLTTVGATAAGTMTLPLAAFLGALAAGVGVFALARTGGMLHPLRLIMVGIAVGQLLGGLTSFLVLRAGSTDAQQQVMFWLLGSLAGAQWPLALTCAAVVGAVTAALLAAANRLNVLVLGDEGAAALGMDATRTRGLLFLATGLLTGTVVAVSGTIGFVGLVVPNLTRLLVGADHRRVLPVAALLGALLLVWADTAARMVLAPSELPIGILTAMVGVPFFVWALRRNGMGAA</sequence>
<evidence type="ECO:0000256" key="3">
    <source>
        <dbReference type="ARBA" id="ARBA00022448"/>
    </source>
</evidence>
<dbReference type="Pfam" id="PF01032">
    <property type="entry name" value="FecCD"/>
    <property type="match status" value="1"/>
</dbReference>
<dbReference type="Gene3D" id="1.10.3470.10">
    <property type="entry name" value="ABC transporter involved in vitamin B12 uptake, BtuC"/>
    <property type="match status" value="1"/>
</dbReference>
<keyword evidence="3" id="KW-0813">Transport</keyword>
<dbReference type="CDD" id="cd06550">
    <property type="entry name" value="TM_ABC_iron-siderophores_like"/>
    <property type="match status" value="1"/>
</dbReference>
<keyword evidence="7 8" id="KW-0472">Membrane</keyword>
<protein>
    <submittedName>
        <fullName evidence="9">Iron complex transport system permease protein</fullName>
    </submittedName>
</protein>
<accession>A0A2T0Q2N8</accession>
<comment type="similarity">
    <text evidence="2">Belongs to the binding-protein-dependent transport system permease family. FecCD subfamily.</text>
</comment>
<evidence type="ECO:0000256" key="4">
    <source>
        <dbReference type="ARBA" id="ARBA00022475"/>
    </source>
</evidence>
<dbReference type="PANTHER" id="PTHR30472">
    <property type="entry name" value="FERRIC ENTEROBACTIN TRANSPORT SYSTEM PERMEASE PROTEIN"/>
    <property type="match status" value="1"/>
</dbReference>
<evidence type="ECO:0000256" key="7">
    <source>
        <dbReference type="ARBA" id="ARBA00023136"/>
    </source>
</evidence>
<dbReference type="RefSeq" id="WP_245930304.1">
    <property type="nucleotide sequence ID" value="NZ_PVZC01000005.1"/>
</dbReference>
<gene>
    <name evidence="9" type="ORF">CLV72_105408</name>
</gene>
<proteinExistence type="inferred from homology"/>
<dbReference type="EMBL" id="PVZC01000005">
    <property type="protein sequence ID" value="PRX98055.1"/>
    <property type="molecule type" value="Genomic_DNA"/>
</dbReference>
<feature type="transmembrane region" description="Helical" evidence="8">
    <location>
        <begin position="304"/>
        <end position="326"/>
    </location>
</feature>
<feature type="transmembrane region" description="Helical" evidence="8">
    <location>
        <begin position="25"/>
        <end position="47"/>
    </location>
</feature>
<evidence type="ECO:0000313" key="10">
    <source>
        <dbReference type="Proteomes" id="UP000237846"/>
    </source>
</evidence>
<keyword evidence="6 8" id="KW-1133">Transmembrane helix</keyword>
<dbReference type="SUPFAM" id="SSF81345">
    <property type="entry name" value="ABC transporter involved in vitamin B12 uptake, BtuC"/>
    <property type="match status" value="1"/>
</dbReference>
<name>A0A2T0Q2N8_9ACTN</name>
<dbReference type="PANTHER" id="PTHR30472:SF67">
    <property type="entry name" value="PERMEASE OF ABC TRANSPORTER-RELATED"/>
    <property type="match status" value="1"/>
</dbReference>
<feature type="transmembrane region" description="Helical" evidence="8">
    <location>
        <begin position="332"/>
        <end position="350"/>
    </location>
</feature>
<comment type="caution">
    <text evidence="9">The sequence shown here is derived from an EMBL/GenBank/DDBJ whole genome shotgun (WGS) entry which is preliminary data.</text>
</comment>
<keyword evidence="4" id="KW-1003">Cell membrane</keyword>
<feature type="transmembrane region" description="Helical" evidence="8">
    <location>
        <begin position="204"/>
        <end position="237"/>
    </location>
</feature>
<feature type="transmembrane region" description="Helical" evidence="8">
    <location>
        <begin position="173"/>
        <end position="192"/>
    </location>
</feature>
<organism evidence="9 10">
    <name type="scientific">Allonocardiopsis opalescens</name>
    <dbReference type="NCBI Taxonomy" id="1144618"/>
    <lineage>
        <taxon>Bacteria</taxon>
        <taxon>Bacillati</taxon>
        <taxon>Actinomycetota</taxon>
        <taxon>Actinomycetes</taxon>
        <taxon>Streptosporangiales</taxon>
        <taxon>Allonocardiopsis</taxon>
    </lineage>
</organism>
<feature type="transmembrane region" description="Helical" evidence="8">
    <location>
        <begin position="263"/>
        <end position="292"/>
    </location>
</feature>
<feature type="transmembrane region" description="Helical" evidence="8">
    <location>
        <begin position="144"/>
        <end position="161"/>
    </location>
</feature>
<dbReference type="AlphaFoldDB" id="A0A2T0Q2N8"/>
<feature type="transmembrane region" description="Helical" evidence="8">
    <location>
        <begin position="117"/>
        <end position="137"/>
    </location>
</feature>
<evidence type="ECO:0000256" key="5">
    <source>
        <dbReference type="ARBA" id="ARBA00022692"/>
    </source>
</evidence>
<keyword evidence="5 8" id="KW-0812">Transmembrane</keyword>
<dbReference type="InterPro" id="IPR000522">
    <property type="entry name" value="ABC_transptr_permease_BtuC"/>
</dbReference>
<evidence type="ECO:0000256" key="6">
    <source>
        <dbReference type="ARBA" id="ARBA00022989"/>
    </source>
</evidence>
<dbReference type="FunFam" id="1.10.3470.10:FF:000001">
    <property type="entry name" value="Vitamin B12 ABC transporter permease BtuC"/>
    <property type="match status" value="1"/>
</dbReference>
<dbReference type="InterPro" id="IPR037294">
    <property type="entry name" value="ABC_BtuC-like"/>
</dbReference>
<evidence type="ECO:0000313" key="9">
    <source>
        <dbReference type="EMBL" id="PRX98055.1"/>
    </source>
</evidence>
<comment type="subcellular location">
    <subcellularLocation>
        <location evidence="1">Cell membrane</location>
        <topology evidence="1">Multi-pass membrane protein</topology>
    </subcellularLocation>
</comment>
<evidence type="ECO:0000256" key="2">
    <source>
        <dbReference type="ARBA" id="ARBA00007935"/>
    </source>
</evidence>
<reference evidence="9 10" key="1">
    <citation type="submission" date="2018-03" db="EMBL/GenBank/DDBJ databases">
        <title>Genomic Encyclopedia of Archaeal and Bacterial Type Strains, Phase II (KMG-II): from individual species to whole genera.</title>
        <authorList>
            <person name="Goeker M."/>
        </authorList>
    </citation>
    <scope>NUCLEOTIDE SEQUENCE [LARGE SCALE GENOMIC DNA]</scope>
    <source>
        <strain evidence="9 10">DSM 45601</strain>
    </source>
</reference>
<dbReference type="Proteomes" id="UP000237846">
    <property type="component" value="Unassembled WGS sequence"/>
</dbReference>
<keyword evidence="10" id="KW-1185">Reference proteome</keyword>
<dbReference type="GO" id="GO:0005886">
    <property type="term" value="C:plasma membrane"/>
    <property type="evidence" value="ECO:0007669"/>
    <property type="project" value="UniProtKB-SubCell"/>
</dbReference>
<dbReference type="GO" id="GO:0033214">
    <property type="term" value="P:siderophore-iron import into cell"/>
    <property type="evidence" value="ECO:0007669"/>
    <property type="project" value="TreeGrafter"/>
</dbReference>
<dbReference type="GO" id="GO:0022857">
    <property type="term" value="F:transmembrane transporter activity"/>
    <property type="evidence" value="ECO:0007669"/>
    <property type="project" value="InterPro"/>
</dbReference>
<evidence type="ECO:0000256" key="8">
    <source>
        <dbReference type="SAM" id="Phobius"/>
    </source>
</evidence>